<comment type="function">
    <text evidence="6">Catalyzes a reversible aldol reaction between acetaldehyde and D-glyceraldehyde 3-phosphate to generate 2-deoxy-D-ribose 5-phosphate.</text>
</comment>
<dbReference type="InterPro" id="IPR013785">
    <property type="entry name" value="Aldolase_TIM"/>
</dbReference>
<name>A0ABS4G4Q2_9CLOT</name>
<evidence type="ECO:0000256" key="5">
    <source>
        <dbReference type="ARBA" id="ARBA00048791"/>
    </source>
</evidence>
<comment type="caution">
    <text evidence="7">The sequence shown here is derived from an EMBL/GenBank/DDBJ whole genome shotgun (WGS) entry which is preliminary data.</text>
</comment>
<dbReference type="InterPro" id="IPR011343">
    <property type="entry name" value="DeoC"/>
</dbReference>
<dbReference type="NCBIfam" id="TIGR00126">
    <property type="entry name" value="deoC"/>
    <property type="match status" value="1"/>
</dbReference>
<dbReference type="InterPro" id="IPR028581">
    <property type="entry name" value="DeoC_typeI"/>
</dbReference>
<evidence type="ECO:0000256" key="4">
    <source>
        <dbReference type="ARBA" id="ARBA00023270"/>
    </source>
</evidence>
<evidence type="ECO:0000256" key="3">
    <source>
        <dbReference type="ARBA" id="ARBA00023239"/>
    </source>
</evidence>
<comment type="subcellular location">
    <subcellularLocation>
        <location evidence="6">Cytoplasm</location>
    </subcellularLocation>
</comment>
<dbReference type="EMBL" id="JAGGKC010000016">
    <property type="protein sequence ID" value="MBP1919506.1"/>
    <property type="molecule type" value="Genomic_DNA"/>
</dbReference>
<dbReference type="PIRSF" id="PIRSF001357">
    <property type="entry name" value="DeoC"/>
    <property type="match status" value="1"/>
</dbReference>
<feature type="active site" description="Schiff-base intermediate with acetaldehyde" evidence="6">
    <location>
        <position position="154"/>
    </location>
</feature>
<gene>
    <name evidence="6" type="primary">deoC</name>
    <name evidence="7" type="ORF">J2Z34_001995</name>
</gene>
<dbReference type="SMART" id="SM01133">
    <property type="entry name" value="DeoC"/>
    <property type="match status" value="1"/>
</dbReference>
<keyword evidence="2 6" id="KW-0963">Cytoplasm</keyword>
<comment type="catalytic activity">
    <reaction evidence="5 6">
        <text>2-deoxy-D-ribose 5-phosphate = D-glyceraldehyde 3-phosphate + acetaldehyde</text>
        <dbReference type="Rhea" id="RHEA:12821"/>
        <dbReference type="ChEBI" id="CHEBI:15343"/>
        <dbReference type="ChEBI" id="CHEBI:59776"/>
        <dbReference type="ChEBI" id="CHEBI:62877"/>
        <dbReference type="EC" id="4.1.2.4"/>
    </reaction>
</comment>
<keyword evidence="4 6" id="KW-0704">Schiff base</keyword>
<dbReference type="HAMAP" id="MF_00114">
    <property type="entry name" value="DeoC_type1"/>
    <property type="match status" value="1"/>
</dbReference>
<dbReference type="GO" id="GO:0004139">
    <property type="term" value="F:deoxyribose-phosphate aldolase activity"/>
    <property type="evidence" value="ECO:0007669"/>
    <property type="project" value="UniProtKB-EC"/>
</dbReference>
<dbReference type="PANTHER" id="PTHR10889">
    <property type="entry name" value="DEOXYRIBOSE-PHOSPHATE ALDOLASE"/>
    <property type="match status" value="1"/>
</dbReference>
<keyword evidence="8" id="KW-1185">Reference proteome</keyword>
<dbReference type="CDD" id="cd00959">
    <property type="entry name" value="DeoC"/>
    <property type="match status" value="1"/>
</dbReference>
<feature type="active site" description="Proton donor/acceptor" evidence="6">
    <location>
        <position position="92"/>
    </location>
</feature>
<protein>
    <recommendedName>
        <fullName evidence="6">Deoxyribose-phosphate aldolase</fullName>
        <shortName evidence="6">DERA</shortName>
        <ecNumber evidence="6">4.1.2.4</ecNumber>
    </recommendedName>
    <alternativeName>
        <fullName evidence="6">2-deoxy-D-ribose 5-phosphate aldolase</fullName>
    </alternativeName>
    <alternativeName>
        <fullName evidence="6">Phosphodeoxyriboaldolase</fullName>
        <shortName evidence="6">Deoxyriboaldolase</shortName>
    </alternativeName>
</protein>
<dbReference type="SUPFAM" id="SSF51569">
    <property type="entry name" value="Aldolase"/>
    <property type="match status" value="1"/>
</dbReference>
<reference evidence="7 8" key="1">
    <citation type="submission" date="2021-03" db="EMBL/GenBank/DDBJ databases">
        <title>Genomic Encyclopedia of Type Strains, Phase IV (KMG-IV): sequencing the most valuable type-strain genomes for metagenomic binning, comparative biology and taxonomic classification.</title>
        <authorList>
            <person name="Goeker M."/>
        </authorList>
    </citation>
    <scope>NUCLEOTIDE SEQUENCE [LARGE SCALE GENOMIC DNA]</scope>
    <source>
        <strain evidence="7 8">DSM 6139</strain>
    </source>
</reference>
<evidence type="ECO:0000313" key="7">
    <source>
        <dbReference type="EMBL" id="MBP1919506.1"/>
    </source>
</evidence>
<keyword evidence="3 6" id="KW-0456">Lyase</keyword>
<dbReference type="InterPro" id="IPR002915">
    <property type="entry name" value="DeoC/FbaB/LacD_aldolase"/>
</dbReference>
<dbReference type="RefSeq" id="WP_209459708.1">
    <property type="nucleotide sequence ID" value="NZ_JAGGKC010000016.1"/>
</dbReference>
<evidence type="ECO:0000256" key="1">
    <source>
        <dbReference type="ARBA" id="ARBA00010936"/>
    </source>
</evidence>
<organism evidence="7 8">
    <name type="scientific">Youngiibacter multivorans</name>
    <dbReference type="NCBI Taxonomy" id="937251"/>
    <lineage>
        <taxon>Bacteria</taxon>
        <taxon>Bacillati</taxon>
        <taxon>Bacillota</taxon>
        <taxon>Clostridia</taxon>
        <taxon>Eubacteriales</taxon>
        <taxon>Clostridiaceae</taxon>
        <taxon>Youngiibacter</taxon>
    </lineage>
</organism>
<dbReference type="EC" id="4.1.2.4" evidence="6"/>
<dbReference type="Pfam" id="PF01791">
    <property type="entry name" value="DeoC"/>
    <property type="match status" value="1"/>
</dbReference>
<accession>A0ABS4G4Q2</accession>
<comment type="pathway">
    <text evidence="6">Carbohydrate degradation; 2-deoxy-D-ribose 1-phosphate degradation; D-glyceraldehyde 3-phosphate and acetaldehyde from 2-deoxy-alpha-D-ribose 1-phosphate: step 2/2.</text>
</comment>
<evidence type="ECO:0000313" key="8">
    <source>
        <dbReference type="Proteomes" id="UP001519271"/>
    </source>
</evidence>
<comment type="similarity">
    <text evidence="1 6">Belongs to the DeoC/FbaB aldolase family. DeoC type 1 subfamily.</text>
</comment>
<feature type="active site" description="Proton donor/acceptor" evidence="6">
    <location>
        <position position="183"/>
    </location>
</feature>
<dbReference type="Proteomes" id="UP001519271">
    <property type="component" value="Unassembled WGS sequence"/>
</dbReference>
<sequence length="223" mass="23757">MDNKMIAGMIDHTLLKPDATDAQLRKLCEEAAKYSFWSVCINPCNIEKAKAMLEGTDVKVCTVVGFPLGQMTTEAKSFETKEAVFRGADEIDMVINVGRLKDKDYDYVKEDIEAVVLAAGDKLTKVIIETCLLTDDEKVTACEIAKAAGATFVKTSTGFSTGGATKADIALMRMTVGKEMGVKASGGVRTYDDAIAMIEAGATRLGTSGSVAIVTHGASDTDY</sequence>
<dbReference type="PANTHER" id="PTHR10889:SF1">
    <property type="entry name" value="DEOXYRIBOSE-PHOSPHATE ALDOLASE"/>
    <property type="match status" value="1"/>
</dbReference>
<dbReference type="Gene3D" id="3.20.20.70">
    <property type="entry name" value="Aldolase class I"/>
    <property type="match status" value="1"/>
</dbReference>
<evidence type="ECO:0000256" key="2">
    <source>
        <dbReference type="ARBA" id="ARBA00022490"/>
    </source>
</evidence>
<proteinExistence type="inferred from homology"/>
<evidence type="ECO:0000256" key="6">
    <source>
        <dbReference type="HAMAP-Rule" id="MF_00114"/>
    </source>
</evidence>